<accession>A0ACB7TC38</accession>
<protein>
    <submittedName>
        <fullName evidence="1">Uncharacterized protein</fullName>
    </submittedName>
</protein>
<gene>
    <name evidence="1" type="ORF">HPB50_005492</name>
</gene>
<reference evidence="1" key="1">
    <citation type="submission" date="2020-05" db="EMBL/GenBank/DDBJ databases">
        <title>Large-scale comparative analyses of tick genomes elucidate their genetic diversity and vector capacities.</title>
        <authorList>
            <person name="Jia N."/>
            <person name="Wang J."/>
            <person name="Shi W."/>
            <person name="Du L."/>
            <person name="Sun Y."/>
            <person name="Zhan W."/>
            <person name="Jiang J."/>
            <person name="Wang Q."/>
            <person name="Zhang B."/>
            <person name="Ji P."/>
            <person name="Sakyi L.B."/>
            <person name="Cui X."/>
            <person name="Yuan T."/>
            <person name="Jiang B."/>
            <person name="Yang W."/>
            <person name="Lam T.T.-Y."/>
            <person name="Chang Q."/>
            <person name="Ding S."/>
            <person name="Wang X."/>
            <person name="Zhu J."/>
            <person name="Ruan X."/>
            <person name="Zhao L."/>
            <person name="Wei J."/>
            <person name="Que T."/>
            <person name="Du C."/>
            <person name="Cheng J."/>
            <person name="Dai P."/>
            <person name="Han X."/>
            <person name="Huang E."/>
            <person name="Gao Y."/>
            <person name="Liu J."/>
            <person name="Shao H."/>
            <person name="Ye R."/>
            <person name="Li L."/>
            <person name="Wei W."/>
            <person name="Wang X."/>
            <person name="Wang C."/>
            <person name="Yang T."/>
            <person name="Huo Q."/>
            <person name="Li W."/>
            <person name="Guo W."/>
            <person name="Chen H."/>
            <person name="Zhou L."/>
            <person name="Ni X."/>
            <person name="Tian J."/>
            <person name="Zhou Y."/>
            <person name="Sheng Y."/>
            <person name="Liu T."/>
            <person name="Pan Y."/>
            <person name="Xia L."/>
            <person name="Li J."/>
            <person name="Zhao F."/>
            <person name="Cao W."/>
        </authorList>
    </citation>
    <scope>NUCLEOTIDE SEQUENCE</scope>
    <source>
        <strain evidence="1">Hyas-2018</strain>
    </source>
</reference>
<keyword evidence="2" id="KW-1185">Reference proteome</keyword>
<dbReference type="EMBL" id="CM023490">
    <property type="protein sequence ID" value="KAH6942429.1"/>
    <property type="molecule type" value="Genomic_DNA"/>
</dbReference>
<name>A0ACB7TC38_HYAAI</name>
<evidence type="ECO:0000313" key="2">
    <source>
        <dbReference type="Proteomes" id="UP000821845"/>
    </source>
</evidence>
<sequence length="677" mass="74914">MVCGGSYEAIYSELHRYGSIQDILLIPGQPFAVVVFGDSGSSAAASSYLSNNTPTFSKDPVFPAFIEKVPSISTKACSDLFDDKNLPQGLQLINDAISEHEATVLAQLITWGDPEESKALRQREVRHFGYAFDYSLQGVRKDAPLPEGIPDECVPFLDRLVAAGHLDRLPDQLTVTRYLPGQGGIPPHVDSHESFDDDIVLLSLGSSIVMNFRHPDGRQAAQVLPPRSALILSDDSRYVWSHGIASRKFDIIPRSSGSDSGITLSQRGVRISYTFRHIRRGRCKCGNALLCDSHRFGDQDNASALRLETEHVYKVYENIAEQFSDTRYKQWPRVAGFLDSLERGSLLLDAGCGNGKYLMGHPELLKLGFDRSQRLCDICRQRGLEVLQADVLQMPFREGVFDACISIAVLHHLSTIERRRAAVHEILRMLRRDGRALVYVWALEQHSPGGDEEDAPSKYLNPNKAAADCNGPAESPETATLPVHCNRTQFQASDMLVPWHSKSTQETHYRYYHLFQKGELRELLESVAPGCVETEYHDQGNWCAVIVKRELCGARQVAVVVLKQPTRFVFTSGTLAETATPGGTAQPAGVGPGPTKKRRGRGGNGGQGKWEREKKGKKENAKTKNHAGNRDTHAKETKENDRARSGVTPRRALPPLDANNGSHESEATGRMLAWSNI</sequence>
<proteinExistence type="predicted"/>
<organism evidence="1 2">
    <name type="scientific">Hyalomma asiaticum</name>
    <name type="common">Tick</name>
    <dbReference type="NCBI Taxonomy" id="266040"/>
    <lineage>
        <taxon>Eukaryota</taxon>
        <taxon>Metazoa</taxon>
        <taxon>Ecdysozoa</taxon>
        <taxon>Arthropoda</taxon>
        <taxon>Chelicerata</taxon>
        <taxon>Arachnida</taxon>
        <taxon>Acari</taxon>
        <taxon>Parasitiformes</taxon>
        <taxon>Ixodida</taxon>
        <taxon>Ixodoidea</taxon>
        <taxon>Ixodidae</taxon>
        <taxon>Hyalomminae</taxon>
        <taxon>Hyalomma</taxon>
    </lineage>
</organism>
<dbReference type="Proteomes" id="UP000821845">
    <property type="component" value="Chromosome 10"/>
</dbReference>
<comment type="caution">
    <text evidence="1">The sequence shown here is derived from an EMBL/GenBank/DDBJ whole genome shotgun (WGS) entry which is preliminary data.</text>
</comment>
<evidence type="ECO:0000313" key="1">
    <source>
        <dbReference type="EMBL" id="KAH6942429.1"/>
    </source>
</evidence>